<name>A0A0M9EM10_FUSLA</name>
<evidence type="ECO:0000256" key="1">
    <source>
        <dbReference type="SAM" id="MobiDB-lite"/>
    </source>
</evidence>
<dbReference type="EMBL" id="JXCE01000892">
    <property type="protein sequence ID" value="KPA35799.1"/>
    <property type="molecule type" value="Genomic_DNA"/>
</dbReference>
<feature type="compositionally biased region" description="Basic and acidic residues" evidence="1">
    <location>
        <begin position="303"/>
        <end position="320"/>
    </location>
</feature>
<accession>A0A0M9EM10</accession>
<protein>
    <submittedName>
        <fullName evidence="2">Uncharacterized protein</fullName>
    </submittedName>
</protein>
<proteinExistence type="predicted"/>
<dbReference type="Proteomes" id="UP000037904">
    <property type="component" value="Unassembled WGS sequence"/>
</dbReference>
<organism evidence="2 3">
    <name type="scientific">Fusarium langsethiae</name>
    <dbReference type="NCBI Taxonomy" id="179993"/>
    <lineage>
        <taxon>Eukaryota</taxon>
        <taxon>Fungi</taxon>
        <taxon>Dikarya</taxon>
        <taxon>Ascomycota</taxon>
        <taxon>Pezizomycotina</taxon>
        <taxon>Sordariomycetes</taxon>
        <taxon>Hypocreomycetidae</taxon>
        <taxon>Hypocreales</taxon>
        <taxon>Nectriaceae</taxon>
        <taxon>Fusarium</taxon>
    </lineage>
</organism>
<feature type="compositionally biased region" description="Polar residues" evidence="1">
    <location>
        <begin position="279"/>
        <end position="288"/>
    </location>
</feature>
<evidence type="ECO:0000313" key="3">
    <source>
        <dbReference type="Proteomes" id="UP000037904"/>
    </source>
</evidence>
<evidence type="ECO:0000313" key="2">
    <source>
        <dbReference type="EMBL" id="KPA35799.1"/>
    </source>
</evidence>
<feature type="region of interest" description="Disordered" evidence="1">
    <location>
        <begin position="276"/>
        <end position="333"/>
    </location>
</feature>
<comment type="caution">
    <text evidence="2">The sequence shown here is derived from an EMBL/GenBank/DDBJ whole genome shotgun (WGS) entry which is preliminary data.</text>
</comment>
<keyword evidence="3" id="KW-1185">Reference proteome</keyword>
<sequence length="333" mass="37347">MPPNNHPHPNYPRPPFQPYAFQPGLPPNAVPHAVILQQWRSFEKFIHDSVFRAFEQYASTCQDGFPSLKSGGGIAISHTSNKPVGISREEAETLFSTFCENVKALLQEQSSGFLGALEEHKRSSEARTTSSGIAAQDIERVIRSTATLRQEIQSLSATLRSEIKALVQEQTSELLTALSEYKKLTDATATSWNMTAQKLERIVQSIETSTEDFKSLFTQERAKQCSEIETVLAKQLSEFHPGPAPETVDKTSQIMQEIKELLYKLRGERELLLEGVEPTSLQRNNSHANAGKPSRMTRARAKHLAEQESRRKHLADEGPRRAAPRMNGRTKKK</sequence>
<gene>
    <name evidence="2" type="ORF">FLAG1_11479</name>
</gene>
<reference evidence="2 3" key="1">
    <citation type="submission" date="2015-04" db="EMBL/GenBank/DDBJ databases">
        <title>The draft genome sequence of Fusarium langsethiae, a T-2/HT-2 mycotoxin producer.</title>
        <authorList>
            <person name="Lysoe E."/>
            <person name="Divon H.H."/>
            <person name="Terzi V."/>
            <person name="Orru L."/>
            <person name="Lamontanara A."/>
            <person name="Kolseth A.-K."/>
            <person name="Frandsen R.J."/>
            <person name="Nielsen K."/>
            <person name="Thrane U."/>
        </authorList>
    </citation>
    <scope>NUCLEOTIDE SEQUENCE [LARGE SCALE GENOMIC DNA]</scope>
    <source>
        <strain evidence="2 3">Fl201059</strain>
    </source>
</reference>
<dbReference type="AlphaFoldDB" id="A0A0M9EM10"/>